<dbReference type="AlphaFoldDB" id="A0A8H7T7I5"/>
<accession>A0A8H7T7I5</accession>
<sequence length="154" mass="17313">MVRVSDIAGRSEGVEGLKSLAKSIADVVWLAMHDVRKSHIRAFLPEVIMEKTTDKFKVRAKPNWRLLSESEVDRKKEIKEMISSEGVEAMFPMMTTTVDIQDILNNRKAASMKIWEIFVITELLNLGWEEGHAGFEADHVTARGLVQGLSETAS</sequence>
<organism evidence="1 2">
    <name type="scientific">Cadophora malorum</name>
    <dbReference type="NCBI Taxonomy" id="108018"/>
    <lineage>
        <taxon>Eukaryota</taxon>
        <taxon>Fungi</taxon>
        <taxon>Dikarya</taxon>
        <taxon>Ascomycota</taxon>
        <taxon>Pezizomycotina</taxon>
        <taxon>Leotiomycetes</taxon>
        <taxon>Helotiales</taxon>
        <taxon>Ploettnerulaceae</taxon>
        <taxon>Cadophora</taxon>
    </lineage>
</organism>
<dbReference type="EMBL" id="JAFJYH010000259">
    <property type="protein sequence ID" value="KAG4414562.1"/>
    <property type="molecule type" value="Genomic_DNA"/>
</dbReference>
<gene>
    <name evidence="1" type="ORF">IFR04_012310</name>
</gene>
<comment type="caution">
    <text evidence="1">The sequence shown here is derived from an EMBL/GenBank/DDBJ whole genome shotgun (WGS) entry which is preliminary data.</text>
</comment>
<name>A0A8H7T7I5_9HELO</name>
<reference evidence="1" key="1">
    <citation type="submission" date="2021-02" db="EMBL/GenBank/DDBJ databases">
        <title>Genome sequence Cadophora malorum strain M34.</title>
        <authorList>
            <person name="Stefanovic E."/>
            <person name="Vu D."/>
            <person name="Scully C."/>
            <person name="Dijksterhuis J."/>
            <person name="Roader J."/>
            <person name="Houbraken J."/>
        </authorList>
    </citation>
    <scope>NUCLEOTIDE SEQUENCE</scope>
    <source>
        <strain evidence="1">M34</strain>
    </source>
</reference>
<evidence type="ECO:0000313" key="2">
    <source>
        <dbReference type="Proteomes" id="UP000664132"/>
    </source>
</evidence>
<dbReference type="Proteomes" id="UP000664132">
    <property type="component" value="Unassembled WGS sequence"/>
</dbReference>
<protein>
    <submittedName>
        <fullName evidence="1">Uncharacterized protein</fullName>
    </submittedName>
</protein>
<keyword evidence="2" id="KW-1185">Reference proteome</keyword>
<evidence type="ECO:0000313" key="1">
    <source>
        <dbReference type="EMBL" id="KAG4414562.1"/>
    </source>
</evidence>
<proteinExistence type="predicted"/>